<evidence type="ECO:0000313" key="5">
    <source>
        <dbReference type="Proteomes" id="UP000192927"/>
    </source>
</evidence>
<evidence type="ECO:0000313" key="4">
    <source>
        <dbReference type="EMBL" id="SLM34511.1"/>
    </source>
</evidence>
<proteinExistence type="predicted"/>
<accession>A0A1W5CUK9</accession>
<evidence type="ECO:0000256" key="1">
    <source>
        <dbReference type="SAM" id="MobiDB-lite"/>
    </source>
</evidence>
<evidence type="ECO:0000256" key="3">
    <source>
        <dbReference type="SAM" id="SignalP"/>
    </source>
</evidence>
<feature type="compositionally biased region" description="Low complexity" evidence="1">
    <location>
        <begin position="169"/>
        <end position="188"/>
    </location>
</feature>
<reference evidence="5" key="1">
    <citation type="submission" date="2017-03" db="EMBL/GenBank/DDBJ databases">
        <authorList>
            <person name="Sharma R."/>
            <person name="Thines M."/>
        </authorList>
    </citation>
    <scope>NUCLEOTIDE SEQUENCE [LARGE SCALE GENOMIC DNA]</scope>
</reference>
<keyword evidence="2" id="KW-0472">Membrane</keyword>
<dbReference type="Proteomes" id="UP000192927">
    <property type="component" value="Unassembled WGS sequence"/>
</dbReference>
<protein>
    <submittedName>
        <fullName evidence="4">Uncharacterized protein</fullName>
    </submittedName>
</protein>
<dbReference type="AlphaFoldDB" id="A0A1W5CUK9"/>
<organism evidence="4 5">
    <name type="scientific">Lasallia pustulata</name>
    <dbReference type="NCBI Taxonomy" id="136370"/>
    <lineage>
        <taxon>Eukaryota</taxon>
        <taxon>Fungi</taxon>
        <taxon>Dikarya</taxon>
        <taxon>Ascomycota</taxon>
        <taxon>Pezizomycotina</taxon>
        <taxon>Lecanoromycetes</taxon>
        <taxon>OSLEUM clade</taxon>
        <taxon>Umbilicariomycetidae</taxon>
        <taxon>Umbilicariales</taxon>
        <taxon>Umbilicariaceae</taxon>
        <taxon>Lasallia</taxon>
    </lineage>
</organism>
<keyword evidence="2" id="KW-1133">Transmembrane helix</keyword>
<evidence type="ECO:0000256" key="2">
    <source>
        <dbReference type="SAM" id="Phobius"/>
    </source>
</evidence>
<keyword evidence="5" id="KW-1185">Reference proteome</keyword>
<feature type="chain" id="PRO_5013229952" evidence="3">
    <location>
        <begin position="19"/>
        <end position="226"/>
    </location>
</feature>
<dbReference type="EMBL" id="FWEW01000322">
    <property type="protein sequence ID" value="SLM34511.1"/>
    <property type="molecule type" value="Genomic_DNA"/>
</dbReference>
<keyword evidence="2" id="KW-0812">Transmembrane</keyword>
<feature type="transmembrane region" description="Helical" evidence="2">
    <location>
        <begin position="205"/>
        <end position="225"/>
    </location>
</feature>
<name>A0A1W5CUK9_9LECA</name>
<keyword evidence="3" id="KW-0732">Signal</keyword>
<feature type="region of interest" description="Disordered" evidence="1">
    <location>
        <begin position="169"/>
        <end position="189"/>
    </location>
</feature>
<sequence>MKSTIIAALAVAAFGASAQDVTTTTEYYDDCTMSSMGAGGTGAGGMVTVTGTITDTYCGECTMGKSGTTTVYTTVYDELCPNGTQSATYTITEAYSAGQVLGPTHVPSGFVVTTVTCPVCPGSPMVTLTTPVATSAPVTSTAAPMGAGVPAAASSSAIAPAAPVSSSPAQRIPGVPGAASPSGAVGSSNGTLPSPAMFTGAASSMSVGMTLCAGIAGLIGVAALAL</sequence>
<feature type="signal peptide" evidence="3">
    <location>
        <begin position="1"/>
        <end position="18"/>
    </location>
</feature>